<feature type="transmembrane region" description="Helical" evidence="2">
    <location>
        <begin position="140"/>
        <end position="158"/>
    </location>
</feature>
<dbReference type="InterPro" id="IPR021878">
    <property type="entry name" value="TgpA_N"/>
</dbReference>
<feature type="transmembrane region" description="Helical" evidence="2">
    <location>
        <begin position="198"/>
        <end position="219"/>
    </location>
</feature>
<evidence type="ECO:0000256" key="2">
    <source>
        <dbReference type="SAM" id="Phobius"/>
    </source>
</evidence>
<dbReference type="Pfam" id="PF01841">
    <property type="entry name" value="Transglut_core"/>
    <property type="match status" value="1"/>
</dbReference>
<comment type="caution">
    <text evidence="4">The sequence shown here is derived from an EMBL/GenBank/DDBJ whole genome shotgun (WGS) entry which is preliminary data.</text>
</comment>
<dbReference type="AlphaFoldDB" id="A0A3N9UAF9"/>
<dbReference type="SUPFAM" id="SSF54001">
    <property type="entry name" value="Cysteine proteinases"/>
    <property type="match status" value="1"/>
</dbReference>
<feature type="domain" description="Transglutaminase-like" evidence="3">
    <location>
        <begin position="472"/>
        <end position="546"/>
    </location>
</feature>
<keyword evidence="5" id="KW-1185">Reference proteome</keyword>
<dbReference type="InterPro" id="IPR038765">
    <property type="entry name" value="Papain-like_cys_pep_sf"/>
</dbReference>
<feature type="transmembrane region" description="Helical" evidence="2">
    <location>
        <begin position="164"/>
        <end position="186"/>
    </location>
</feature>
<feature type="transmembrane region" description="Helical" evidence="2">
    <location>
        <begin position="611"/>
        <end position="630"/>
    </location>
</feature>
<dbReference type="EMBL" id="RRCT01000021">
    <property type="protein sequence ID" value="RQW73431.1"/>
    <property type="molecule type" value="Genomic_DNA"/>
</dbReference>
<feature type="transmembrane region" description="Helical" evidence="2">
    <location>
        <begin position="114"/>
        <end position="133"/>
    </location>
</feature>
<accession>A0A3N9UAF9</accession>
<dbReference type="Proteomes" id="UP000274033">
    <property type="component" value="Unassembled WGS sequence"/>
</dbReference>
<feature type="compositionally biased region" description="Acidic residues" evidence="1">
    <location>
        <begin position="564"/>
        <end position="579"/>
    </location>
</feature>
<dbReference type="Pfam" id="PF13559">
    <property type="entry name" value="DUF4129"/>
    <property type="match status" value="1"/>
</dbReference>
<dbReference type="PANTHER" id="PTHR42736:SF1">
    <property type="entry name" value="PROTEIN-GLUTAMINE GAMMA-GLUTAMYLTRANSFERASE"/>
    <property type="match status" value="1"/>
</dbReference>
<dbReference type="SMART" id="SM00460">
    <property type="entry name" value="TGc"/>
    <property type="match status" value="1"/>
</dbReference>
<dbReference type="RefSeq" id="WP_124766517.1">
    <property type="nucleotide sequence ID" value="NZ_JAFBDY010000020.1"/>
</dbReference>
<dbReference type="OrthoDB" id="9804872at2"/>
<feature type="transmembrane region" description="Helical" evidence="2">
    <location>
        <begin position="12"/>
        <end position="30"/>
    </location>
</feature>
<keyword evidence="2" id="KW-0472">Membrane</keyword>
<feature type="compositionally biased region" description="Basic and acidic residues" evidence="1">
    <location>
        <begin position="580"/>
        <end position="589"/>
    </location>
</feature>
<keyword evidence="2" id="KW-1133">Transmembrane helix</keyword>
<dbReference type="InterPro" id="IPR052901">
    <property type="entry name" value="Bact_TGase-like"/>
</dbReference>
<dbReference type="InterPro" id="IPR002931">
    <property type="entry name" value="Transglutaminase-like"/>
</dbReference>
<keyword evidence="2" id="KW-0812">Transmembrane</keyword>
<dbReference type="Gene3D" id="3.10.620.30">
    <property type="match status" value="1"/>
</dbReference>
<feature type="transmembrane region" description="Helical" evidence="2">
    <location>
        <begin position="36"/>
        <end position="54"/>
    </location>
</feature>
<evidence type="ECO:0000313" key="4">
    <source>
        <dbReference type="EMBL" id="RQW73431.1"/>
    </source>
</evidence>
<gene>
    <name evidence="4" type="ORF">EBB45_16875</name>
</gene>
<reference evidence="4 5" key="1">
    <citation type="journal article" date="2013" name="J. Microbiol.">
        <title>Lysinibacillus chungkukjangi sp. nov., isolated from Chungkukjang, Korean fermented soybean food.</title>
        <authorList>
            <person name="Kim S.J."/>
            <person name="Jang Y.H."/>
            <person name="Hamada M."/>
            <person name="Ahn J.H."/>
            <person name="Weon H.Y."/>
            <person name="Suzuki K."/>
            <person name="Whang K.S."/>
            <person name="Kwon S.W."/>
        </authorList>
    </citation>
    <scope>NUCLEOTIDE SEQUENCE [LARGE SCALE GENOMIC DNA]</scope>
    <source>
        <strain evidence="4 5">MCCC 1A12701</strain>
    </source>
</reference>
<evidence type="ECO:0000313" key="5">
    <source>
        <dbReference type="Proteomes" id="UP000274033"/>
    </source>
</evidence>
<name>A0A3N9UAF9_9BACI</name>
<sequence>MKRATFKYIELSIYYVLIFFILREWLVPIMQLTGTGHMNLILIFIALSLVISLFKIHFIISWIVKGLYISWFIVRVYSDTAPFSVEGFHFLTHDLWTNFSSVILADWTSITDSFRTFLFFVLIWMLIYLVHHWITIRMNIFYFLVITVFFIAILDTFTRYDGSFAIVKVVLLGLIMTSFLYVKRLFKQAGIQKDWKKYILLLMPIILLIGLTSSVAIFLPKASPQWPDPVPFIKSATGQGEVGEGTTVSKVGYGDDDETLGGSFVADDQVVFLAEAETKQYWRVETKDVYTSKGWEKSDYFLNEFSVFEQGDRIVHSLPIGPEDQTKTSLIKVVYPYDFIIHPYGLKSVYTEEPNVELFMDSNSEKITPVINTEETVLSNYVVEYSKPTYLYSNLKKPTEEIDSFIRERYLQLPNSLPDRVVELANQIIKGKETPYDQARAIEDYFGMNGFRYDTENVAIPSKDQDYVDQFLFDTKVGYCDNFSSSMVVMLRSIGIPARWVKGFAGGEVIDRNGDVSTFEITNNDAHSWVEAYIPNVGWVNFEPTIGFTNTRSIDYDLEKTETDQDETLTVDEDTEPEETVEKETGSEETTAHKGSKLFEIVTKSLTQGKYIYLSILILILILILVLLKYRRKWIPKLFMKFKGNQPLDESSLEKHYLQLLKILELQGIKRKEGQTLTAFAKEVDQKFETNDMTQFTLAYEEFVYGEQLSETDFAKLKECWEYLINRGSG</sequence>
<evidence type="ECO:0000256" key="1">
    <source>
        <dbReference type="SAM" id="MobiDB-lite"/>
    </source>
</evidence>
<proteinExistence type="predicted"/>
<feature type="region of interest" description="Disordered" evidence="1">
    <location>
        <begin position="564"/>
        <end position="589"/>
    </location>
</feature>
<protein>
    <submittedName>
        <fullName evidence="4">DUF4129 domain-containing protein</fullName>
    </submittedName>
</protein>
<dbReference type="PANTHER" id="PTHR42736">
    <property type="entry name" value="PROTEIN-GLUTAMINE GAMMA-GLUTAMYLTRANSFERASE"/>
    <property type="match status" value="1"/>
</dbReference>
<organism evidence="4 5">
    <name type="scientific">Lysinibacillus composti</name>
    <dbReference type="NCBI Taxonomy" id="720633"/>
    <lineage>
        <taxon>Bacteria</taxon>
        <taxon>Bacillati</taxon>
        <taxon>Bacillota</taxon>
        <taxon>Bacilli</taxon>
        <taxon>Bacillales</taxon>
        <taxon>Bacillaceae</taxon>
        <taxon>Lysinibacillus</taxon>
    </lineage>
</organism>
<dbReference type="InterPro" id="IPR025403">
    <property type="entry name" value="TgpA-like_C"/>
</dbReference>
<dbReference type="Pfam" id="PF11992">
    <property type="entry name" value="TgpA_N"/>
    <property type="match status" value="1"/>
</dbReference>
<evidence type="ECO:0000259" key="3">
    <source>
        <dbReference type="SMART" id="SM00460"/>
    </source>
</evidence>